<dbReference type="PANTHER" id="PTHR28532">
    <property type="entry name" value="GEO13458P1"/>
    <property type="match status" value="1"/>
</dbReference>
<dbReference type="PANTHER" id="PTHR28532:SF1">
    <property type="entry name" value="ORAL CANCER OVEREXPRESSED 1"/>
    <property type="match status" value="1"/>
</dbReference>
<comment type="caution">
    <text evidence="4">The sequence shown here is derived from an EMBL/GenBank/DDBJ whole genome shotgun (WGS) entry which is preliminary data.</text>
</comment>
<dbReference type="EMBL" id="JBHFEH010000001">
    <property type="protein sequence ID" value="KAL2059135.1"/>
    <property type="molecule type" value="Genomic_DNA"/>
</dbReference>
<feature type="region of interest" description="Disordered" evidence="2">
    <location>
        <begin position="166"/>
        <end position="208"/>
    </location>
</feature>
<protein>
    <recommendedName>
        <fullName evidence="3">Essential protein Yae1 N-terminal domain-containing protein</fullName>
    </recommendedName>
</protein>
<dbReference type="InterPro" id="IPR019191">
    <property type="entry name" value="Essential_protein_Yae1_N"/>
</dbReference>
<dbReference type="Pfam" id="PF09811">
    <property type="entry name" value="Yae1_N"/>
    <property type="match status" value="1"/>
</dbReference>
<dbReference type="Proteomes" id="UP001590951">
    <property type="component" value="Unassembled WGS sequence"/>
</dbReference>
<dbReference type="InterPro" id="IPR052436">
    <property type="entry name" value="LTO1_adapter"/>
</dbReference>
<evidence type="ECO:0000313" key="4">
    <source>
        <dbReference type="EMBL" id="KAL2059135.1"/>
    </source>
</evidence>
<gene>
    <name evidence="4" type="ORF">ABVK25_000427</name>
</gene>
<evidence type="ECO:0000313" key="5">
    <source>
        <dbReference type="Proteomes" id="UP001590951"/>
    </source>
</evidence>
<accession>A0ABR4BMX4</accession>
<feature type="domain" description="Essential protein Yae1 N-terminal" evidence="3">
    <location>
        <begin position="24"/>
        <end position="62"/>
    </location>
</feature>
<reference evidence="4 5" key="1">
    <citation type="submission" date="2024-09" db="EMBL/GenBank/DDBJ databases">
        <title>Rethinking Asexuality: The Enigmatic Case of Functional Sexual Genes in Lepraria (Stereocaulaceae).</title>
        <authorList>
            <person name="Doellman M."/>
            <person name="Sun Y."/>
            <person name="Barcenas-Pena A."/>
            <person name="Lumbsch H.T."/>
            <person name="Grewe F."/>
        </authorList>
    </citation>
    <scope>NUCLEOTIDE SEQUENCE [LARGE SCALE GENOMIC DNA]</scope>
    <source>
        <strain evidence="4 5">Grewe 0041</strain>
    </source>
</reference>
<evidence type="ECO:0000259" key="3">
    <source>
        <dbReference type="Pfam" id="PF09811"/>
    </source>
</evidence>
<evidence type="ECO:0000256" key="2">
    <source>
        <dbReference type="SAM" id="MobiDB-lite"/>
    </source>
</evidence>
<keyword evidence="5" id="KW-1185">Reference proteome</keyword>
<organism evidence="4 5">
    <name type="scientific">Lepraria finkii</name>
    <dbReference type="NCBI Taxonomy" id="1340010"/>
    <lineage>
        <taxon>Eukaryota</taxon>
        <taxon>Fungi</taxon>
        <taxon>Dikarya</taxon>
        <taxon>Ascomycota</taxon>
        <taxon>Pezizomycotina</taxon>
        <taxon>Lecanoromycetes</taxon>
        <taxon>OSLEUM clade</taxon>
        <taxon>Lecanoromycetidae</taxon>
        <taxon>Lecanorales</taxon>
        <taxon>Lecanorineae</taxon>
        <taxon>Stereocaulaceae</taxon>
        <taxon>Lepraria</taxon>
    </lineage>
</organism>
<proteinExistence type="inferred from homology"/>
<comment type="similarity">
    <text evidence="1">Belongs to the LTO1 family.</text>
</comment>
<sequence>MAPEIDPDPFDDLLSLEDKFYKEGYDLGITAGDRERLIEGRLFGLKQGFVKYVAMGKLHGRAMTWAGRLPSSKAGTTVHSKEVEEENARKALKILSLDEKKDGDSLGRKVPGLPKNARLENHVRTLYALTEPVSFSTENSEDAMPDFEERLLRAEAKVKIIEKLTGEVSPDEAVGNPSAKGHRSLPKGTANKKGDGDIEDVNVLQVRH</sequence>
<evidence type="ECO:0000256" key="1">
    <source>
        <dbReference type="ARBA" id="ARBA00038090"/>
    </source>
</evidence>
<name>A0ABR4BMX4_9LECA</name>